<evidence type="ECO:0000313" key="3">
    <source>
        <dbReference type="Proteomes" id="UP000024635"/>
    </source>
</evidence>
<protein>
    <submittedName>
        <fullName evidence="2">Uncharacterized protein</fullName>
    </submittedName>
</protein>
<gene>
    <name evidence="2" type="primary">Acey_s0012.g1752</name>
    <name evidence="2" type="synonym">Acey-MTCE.12</name>
    <name evidence="2" type="ORF">Y032_0012g1752</name>
</gene>
<evidence type="ECO:0000313" key="2">
    <source>
        <dbReference type="EMBL" id="EYC25181.1"/>
    </source>
</evidence>
<feature type="transmembrane region" description="Helical" evidence="1">
    <location>
        <begin position="75"/>
        <end position="93"/>
    </location>
</feature>
<keyword evidence="1" id="KW-1133">Transmembrane helix</keyword>
<dbReference type="STRING" id="53326.A0A016VD41"/>
<evidence type="ECO:0000256" key="1">
    <source>
        <dbReference type="SAM" id="Phobius"/>
    </source>
</evidence>
<reference evidence="3" key="1">
    <citation type="journal article" date="2015" name="Nat. Genet.">
        <title>The genome and transcriptome of the zoonotic hookworm Ancylostoma ceylanicum identify infection-specific gene families.</title>
        <authorList>
            <person name="Schwarz E.M."/>
            <person name="Hu Y."/>
            <person name="Antoshechkin I."/>
            <person name="Miller M.M."/>
            <person name="Sternberg P.W."/>
            <person name="Aroian R.V."/>
        </authorList>
    </citation>
    <scope>NUCLEOTIDE SEQUENCE</scope>
    <source>
        <strain evidence="3">HY135</strain>
    </source>
</reference>
<dbReference type="EMBL" id="JARK01001348">
    <property type="protein sequence ID" value="EYC25181.1"/>
    <property type="molecule type" value="Genomic_DNA"/>
</dbReference>
<organism evidence="2 3">
    <name type="scientific">Ancylostoma ceylanicum</name>
    <dbReference type="NCBI Taxonomy" id="53326"/>
    <lineage>
        <taxon>Eukaryota</taxon>
        <taxon>Metazoa</taxon>
        <taxon>Ecdysozoa</taxon>
        <taxon>Nematoda</taxon>
        <taxon>Chromadorea</taxon>
        <taxon>Rhabditida</taxon>
        <taxon>Rhabditina</taxon>
        <taxon>Rhabditomorpha</taxon>
        <taxon>Strongyloidea</taxon>
        <taxon>Ancylostomatidae</taxon>
        <taxon>Ancylostomatinae</taxon>
        <taxon>Ancylostoma</taxon>
    </lineage>
</organism>
<keyword evidence="1" id="KW-0812">Transmembrane</keyword>
<keyword evidence="1" id="KW-0472">Membrane</keyword>
<dbReference type="AlphaFoldDB" id="A0A016VD41"/>
<feature type="transmembrane region" description="Helical" evidence="1">
    <location>
        <begin position="43"/>
        <end position="63"/>
    </location>
</feature>
<comment type="caution">
    <text evidence="2">The sequence shown here is derived from an EMBL/GenBank/DDBJ whole genome shotgun (WGS) entry which is preliminary data.</text>
</comment>
<dbReference type="Proteomes" id="UP000024635">
    <property type="component" value="Unassembled WGS sequence"/>
</dbReference>
<sequence length="144" mass="17017">MFIFFLQYILYFKESMLNTLVKKFFRGLIEVFSYTKVLPLRSVISFFTFIVLLICCFGGYFTYSFCPCGIVEFTFVYAMVAALTVLMLCFPEWEQGQNVKRWKHKQYINTGIARQPQRPANLLHHVQTRPKRKATCELLKTPRT</sequence>
<proteinExistence type="predicted"/>
<dbReference type="OrthoDB" id="5847081at2759"/>
<keyword evidence="3" id="KW-1185">Reference proteome</keyword>
<accession>A0A016VD41</accession>
<name>A0A016VD41_9BILA</name>